<dbReference type="GO" id="GO:0031204">
    <property type="term" value="P:post-translational protein targeting to membrane, translocation"/>
    <property type="evidence" value="ECO:0007669"/>
    <property type="project" value="TreeGrafter"/>
</dbReference>
<dbReference type="Proteomes" id="UP000015104">
    <property type="component" value="Unassembled WGS sequence"/>
</dbReference>
<dbReference type="eggNOG" id="KOG2927">
    <property type="taxonomic scope" value="Eukaryota"/>
</dbReference>
<evidence type="ECO:0000256" key="11">
    <source>
        <dbReference type="SAM" id="MobiDB-lite"/>
    </source>
</evidence>
<dbReference type="KEGG" id="tut:107367513"/>
<feature type="compositionally biased region" description="Basic and acidic residues" evidence="11">
    <location>
        <begin position="349"/>
        <end position="367"/>
    </location>
</feature>
<comment type="similarity">
    <text evidence="2">Belongs to the SEC62 family.</text>
</comment>
<protein>
    <recommendedName>
        <fullName evidence="3">Translocation protein SEC62</fullName>
    </recommendedName>
</protein>
<keyword evidence="5 12" id="KW-0812">Transmembrane</keyword>
<name>T1KV09_TETUR</name>
<reference evidence="14" key="1">
    <citation type="submission" date="2011-08" db="EMBL/GenBank/DDBJ databases">
        <authorList>
            <person name="Rombauts S."/>
        </authorList>
    </citation>
    <scope>NUCLEOTIDE SEQUENCE</scope>
    <source>
        <strain evidence="14">London</strain>
    </source>
</reference>
<reference evidence="13" key="2">
    <citation type="submission" date="2015-06" db="UniProtKB">
        <authorList>
            <consortium name="EnsemblMetazoa"/>
        </authorList>
    </citation>
    <scope>IDENTIFICATION</scope>
</reference>
<accession>T1KV09</accession>
<keyword evidence="8 12" id="KW-1133">Transmembrane helix</keyword>
<dbReference type="OMA" id="CLLESPW"/>
<dbReference type="EnsemblMetazoa" id="tetur22g01990.1">
    <property type="protein sequence ID" value="tetur22g01990.1"/>
    <property type="gene ID" value="tetur22g01990"/>
</dbReference>
<sequence>MAERRSRRKRREADEAVEDDISQKRELEIAKYLRSKVPTKKTTLLGHKVDYFIASKAIDCLLDSKWATNEKGEEPLFTTRESVVEYMQRMLVHQYFHRAQPIPVRKKDTKRTEDPTESSAAEDTRDKKKDRVKKDKKDKADKETEKEKNKSRESSKEEKVEKDDKKDTEKDNKDKKDEKEPKENKVKKEGKDGERKKEKPRFKLDMHLEQVFVDGNNPYVWIYEPTPVQSWVIGILVLIAATAICLFPLWPRYLRNFVYYLSIAGAGFLLFVFSLVILRFVIFVIIWLLTFGKHNFWILPNLTEDVGVLESFWPLYQYEYKGGKKNEKDDDSKEEDGGDKKDKKKQKKQKSEDEQSDEGQKVKEEKNGSNQTDDDDEETEEVEEEEEQSEKGTEEEEGDNKSGENAPLLEDEDASSNPIKSNNGDADNGFEILDVQESSETS</sequence>
<feature type="compositionally biased region" description="Polar residues" evidence="11">
    <location>
        <begin position="415"/>
        <end position="425"/>
    </location>
</feature>
<dbReference type="STRING" id="32264.T1KV09"/>
<keyword evidence="14" id="KW-1185">Reference proteome</keyword>
<feature type="compositionally biased region" description="Basic and acidic residues" evidence="11">
    <location>
        <begin position="122"/>
        <end position="199"/>
    </location>
</feature>
<keyword evidence="9" id="KW-0811">Translocation</keyword>
<keyword evidence="7" id="KW-0653">Protein transport</keyword>
<proteinExistence type="inferred from homology"/>
<keyword evidence="4" id="KW-0813">Transport</keyword>
<feature type="region of interest" description="Disordered" evidence="11">
    <location>
        <begin position="102"/>
        <end position="199"/>
    </location>
</feature>
<evidence type="ECO:0000256" key="9">
    <source>
        <dbReference type="ARBA" id="ARBA00023010"/>
    </source>
</evidence>
<evidence type="ECO:0000313" key="13">
    <source>
        <dbReference type="EnsemblMetazoa" id="tetur22g01990.1"/>
    </source>
</evidence>
<keyword evidence="6" id="KW-0256">Endoplasmic reticulum</keyword>
<dbReference type="Pfam" id="PF03839">
    <property type="entry name" value="Sec62"/>
    <property type="match status" value="1"/>
</dbReference>
<dbReference type="EMBL" id="CAEY01000589">
    <property type="status" value="NOT_ANNOTATED_CDS"/>
    <property type="molecule type" value="Genomic_DNA"/>
</dbReference>
<evidence type="ECO:0000256" key="5">
    <source>
        <dbReference type="ARBA" id="ARBA00022692"/>
    </source>
</evidence>
<evidence type="ECO:0000256" key="1">
    <source>
        <dbReference type="ARBA" id="ARBA00004477"/>
    </source>
</evidence>
<evidence type="ECO:0000313" key="14">
    <source>
        <dbReference type="Proteomes" id="UP000015104"/>
    </source>
</evidence>
<dbReference type="GO" id="GO:0005789">
    <property type="term" value="C:endoplasmic reticulum membrane"/>
    <property type="evidence" value="ECO:0007669"/>
    <property type="project" value="UniProtKB-SubCell"/>
</dbReference>
<keyword evidence="10 12" id="KW-0472">Membrane</keyword>
<evidence type="ECO:0000256" key="3">
    <source>
        <dbReference type="ARBA" id="ARBA00021257"/>
    </source>
</evidence>
<organism evidence="13 14">
    <name type="scientific">Tetranychus urticae</name>
    <name type="common">Two-spotted spider mite</name>
    <dbReference type="NCBI Taxonomy" id="32264"/>
    <lineage>
        <taxon>Eukaryota</taxon>
        <taxon>Metazoa</taxon>
        <taxon>Ecdysozoa</taxon>
        <taxon>Arthropoda</taxon>
        <taxon>Chelicerata</taxon>
        <taxon>Arachnida</taxon>
        <taxon>Acari</taxon>
        <taxon>Acariformes</taxon>
        <taxon>Trombidiformes</taxon>
        <taxon>Prostigmata</taxon>
        <taxon>Eleutherengona</taxon>
        <taxon>Raphignathae</taxon>
        <taxon>Tetranychoidea</taxon>
        <taxon>Tetranychidae</taxon>
        <taxon>Tetranychus</taxon>
    </lineage>
</organism>
<comment type="subcellular location">
    <subcellularLocation>
        <location evidence="1">Endoplasmic reticulum membrane</location>
        <topology evidence="1">Multi-pass membrane protein</topology>
    </subcellularLocation>
</comment>
<feature type="transmembrane region" description="Helical" evidence="12">
    <location>
        <begin position="257"/>
        <end position="289"/>
    </location>
</feature>
<feature type="transmembrane region" description="Helical" evidence="12">
    <location>
        <begin position="231"/>
        <end position="251"/>
    </location>
</feature>
<dbReference type="PANTHER" id="PTHR12443">
    <property type="entry name" value="TRANSLOCATION PROTEIN SEC62"/>
    <property type="match status" value="1"/>
</dbReference>
<evidence type="ECO:0000256" key="7">
    <source>
        <dbReference type="ARBA" id="ARBA00022927"/>
    </source>
</evidence>
<evidence type="ECO:0000256" key="8">
    <source>
        <dbReference type="ARBA" id="ARBA00022989"/>
    </source>
</evidence>
<evidence type="ECO:0000256" key="6">
    <source>
        <dbReference type="ARBA" id="ARBA00022824"/>
    </source>
</evidence>
<dbReference type="HOGENOM" id="CLU_051910_0_0_1"/>
<evidence type="ECO:0000256" key="2">
    <source>
        <dbReference type="ARBA" id="ARBA00010604"/>
    </source>
</evidence>
<dbReference type="OrthoDB" id="200187at2759"/>
<dbReference type="PANTHER" id="PTHR12443:SF9">
    <property type="entry name" value="TRANSLOCATION PROTEIN SEC62"/>
    <property type="match status" value="1"/>
</dbReference>
<feature type="compositionally biased region" description="Acidic residues" evidence="11">
    <location>
        <begin position="372"/>
        <end position="398"/>
    </location>
</feature>
<evidence type="ECO:0000256" key="4">
    <source>
        <dbReference type="ARBA" id="ARBA00022448"/>
    </source>
</evidence>
<evidence type="ECO:0000256" key="12">
    <source>
        <dbReference type="SAM" id="Phobius"/>
    </source>
</evidence>
<gene>
    <name evidence="13" type="primary">107367513</name>
</gene>
<evidence type="ECO:0000256" key="10">
    <source>
        <dbReference type="ARBA" id="ARBA00023136"/>
    </source>
</evidence>
<dbReference type="InterPro" id="IPR004728">
    <property type="entry name" value="Sec62"/>
</dbReference>
<dbReference type="AlphaFoldDB" id="T1KV09"/>
<feature type="region of interest" description="Disordered" evidence="11">
    <location>
        <begin position="323"/>
        <end position="442"/>
    </location>
</feature>